<dbReference type="Pfam" id="PF04453">
    <property type="entry name" value="LptD"/>
    <property type="match status" value="1"/>
</dbReference>
<evidence type="ECO:0000313" key="4">
    <source>
        <dbReference type="Proteomes" id="UP001267710"/>
    </source>
</evidence>
<comment type="subunit">
    <text evidence="1">Component of the lipopolysaccharide transport and assembly complex. Interacts with LptE and LptA.</text>
</comment>
<feature type="domain" description="LptD C-terminal" evidence="2">
    <location>
        <begin position="323"/>
        <end position="708"/>
    </location>
</feature>
<dbReference type="Proteomes" id="UP001267710">
    <property type="component" value="Unassembled WGS sequence"/>
</dbReference>
<accession>A0ABU1IA04</accession>
<sequence length="817" mass="91502" precursor="true">MPAPAARRPRRGTRAVPAFRLRTLARLAAWMVCGAPLAVLAQATEAGDPAPAADAAPVLRTSPRLQETLPDAVRPQLPVFVSGDHVTGQPDIKATIEGDAELRRGDTVIKADRMDYTVADDLAKANGQVRINRAGNTYAGSQLELRVDAFNGFFTDANYRFLETSAHGEASRVDFIDRDRSVVYDATYTTCQRTDEASWQPDWILRARVIHLDREEDVGRAEGAVLEFKRVPILPFPGLSFPLSDRRKSGLLPPTVGLDSVSGFEYSQPYYWNIAPNRDATITPTVMSKRGVNLGTEFRYLEPSYSGEVALDYMPGDKLRDRDRWSYKLRHGQSLDTPVGGVSLGIDVQRVSDDNYWRDFNTRNLGTGTLGSSGLLSQRLLPGRLNLGWGRGDHSLSLNVVKWQTLQDVNSPITPPYDQLPQLHWRYAPTETLPGGFETSIDGDYTRFQADRFYTGQPNADRSYLLAQISRPFLAPAGFITPKVQLHTSQYQFDGMLANGQRSYDRTLPTFSLDSGLVFERDTRFFGRNFLQTLEPRAFYTYTPYRDQSMVPVYDTAVKDFNFSSVYTENAFAGNDRLADNNLLTLGVTTRLLDADTGAEAARFGIAQRLRFSDQNVTMPGGTPVSERLSDVLLGAGINWTPQWGFDSTVQYNPKTDRSLRSTVSARYTPGNYRTISAAYRMQKETSLIAEPSEQVDVGWQWPLNALWGGANERPTADKGRWFTVGRLNYSLKDRRLVDSVVGFEYEACCWIGRVVLERLQSSTTTSTSRVMFQLEFTGFSRLSLGSNPLASLQRNVPRYEMLGQNRNIPSRFSNYD</sequence>
<reference evidence="3 4" key="1">
    <citation type="submission" date="2023-08" db="EMBL/GenBank/DDBJ databases">
        <title>Functional and genomic diversity of the sorghum phyllosphere microbiome.</title>
        <authorList>
            <person name="Shade A."/>
        </authorList>
    </citation>
    <scope>NUCLEOTIDE SEQUENCE [LARGE SCALE GENOMIC DNA]</scope>
    <source>
        <strain evidence="3 4">SORGH_AS_0335</strain>
    </source>
</reference>
<dbReference type="InterPro" id="IPR007543">
    <property type="entry name" value="LptD_C"/>
</dbReference>
<keyword evidence="1" id="KW-0472">Membrane</keyword>
<feature type="signal peptide" evidence="1">
    <location>
        <begin position="1"/>
        <end position="41"/>
    </location>
</feature>
<protein>
    <recommendedName>
        <fullName evidence="1">LPS-assembly protein LptD</fullName>
    </recommendedName>
</protein>
<keyword evidence="4" id="KW-1185">Reference proteome</keyword>
<evidence type="ECO:0000256" key="1">
    <source>
        <dbReference type="HAMAP-Rule" id="MF_01411"/>
    </source>
</evidence>
<dbReference type="PANTHER" id="PTHR30189">
    <property type="entry name" value="LPS-ASSEMBLY PROTEIN"/>
    <property type="match status" value="1"/>
</dbReference>
<comment type="function">
    <text evidence="1">Together with LptE, is involved in the assembly of lipopolysaccharide (LPS) at the surface of the outer membrane.</text>
</comment>
<organism evidence="3 4">
    <name type="scientific">Paracidovorax wautersii</name>
    <dbReference type="NCBI Taxonomy" id="1177982"/>
    <lineage>
        <taxon>Bacteria</taxon>
        <taxon>Pseudomonadati</taxon>
        <taxon>Pseudomonadota</taxon>
        <taxon>Betaproteobacteria</taxon>
        <taxon>Burkholderiales</taxon>
        <taxon>Comamonadaceae</taxon>
        <taxon>Paracidovorax</taxon>
    </lineage>
</organism>
<gene>
    <name evidence="1" type="primary">lptD</name>
    <name evidence="3" type="ORF">QE399_001366</name>
</gene>
<dbReference type="EMBL" id="JAVIZX010000001">
    <property type="protein sequence ID" value="MDR6213677.1"/>
    <property type="molecule type" value="Genomic_DNA"/>
</dbReference>
<proteinExistence type="inferred from homology"/>
<dbReference type="InterPro" id="IPR050218">
    <property type="entry name" value="LptD"/>
</dbReference>
<comment type="subcellular location">
    <subcellularLocation>
        <location evidence="1">Cell outer membrane</location>
    </subcellularLocation>
</comment>
<name>A0ABU1IA04_9BURK</name>
<feature type="chain" id="PRO_5044916987" description="LPS-assembly protein LptD" evidence="1">
    <location>
        <begin position="42"/>
        <end position="817"/>
    </location>
</feature>
<comment type="caution">
    <text evidence="3">The sequence shown here is derived from an EMBL/GenBank/DDBJ whole genome shotgun (WGS) entry which is preliminary data.</text>
</comment>
<evidence type="ECO:0000259" key="2">
    <source>
        <dbReference type="Pfam" id="PF04453"/>
    </source>
</evidence>
<keyword evidence="1" id="KW-0732">Signal</keyword>
<dbReference type="HAMAP" id="MF_01411">
    <property type="entry name" value="LPS_assembly_LptD"/>
    <property type="match status" value="1"/>
</dbReference>
<comment type="caution">
    <text evidence="1">Lacks conserved residue(s) required for the propagation of feature annotation.</text>
</comment>
<evidence type="ECO:0000313" key="3">
    <source>
        <dbReference type="EMBL" id="MDR6213677.1"/>
    </source>
</evidence>
<keyword evidence="1" id="KW-0998">Cell outer membrane</keyword>
<dbReference type="PANTHER" id="PTHR30189:SF1">
    <property type="entry name" value="LPS-ASSEMBLY PROTEIN LPTD"/>
    <property type="match status" value="1"/>
</dbReference>
<dbReference type="InterPro" id="IPR020889">
    <property type="entry name" value="LipoPS_assembly_LptD"/>
</dbReference>
<comment type="similarity">
    <text evidence="1">Belongs to the LptD family.</text>
</comment>